<dbReference type="InterPro" id="IPR036249">
    <property type="entry name" value="Thioredoxin-like_sf"/>
</dbReference>
<dbReference type="NCBIfam" id="NF006960">
    <property type="entry name" value="PRK09437.1"/>
    <property type="match status" value="1"/>
</dbReference>
<evidence type="ECO:0000259" key="12">
    <source>
        <dbReference type="PROSITE" id="PS51352"/>
    </source>
</evidence>
<protein>
    <recommendedName>
        <fullName evidence="2">thioredoxin-dependent peroxiredoxin</fullName>
        <ecNumber evidence="2">1.11.1.24</ecNumber>
    </recommendedName>
    <alternativeName>
        <fullName evidence="8">Thioredoxin peroxidase</fullName>
    </alternativeName>
    <alternativeName>
        <fullName evidence="10">Thioredoxin-dependent peroxiredoxin Bcp</fullName>
    </alternativeName>
</protein>
<comment type="catalytic activity">
    <reaction evidence="11">
        <text>a hydroperoxide + [thioredoxin]-dithiol = an alcohol + [thioredoxin]-disulfide + H2O</text>
        <dbReference type="Rhea" id="RHEA:62620"/>
        <dbReference type="Rhea" id="RHEA-COMP:10698"/>
        <dbReference type="Rhea" id="RHEA-COMP:10700"/>
        <dbReference type="ChEBI" id="CHEBI:15377"/>
        <dbReference type="ChEBI" id="CHEBI:29950"/>
        <dbReference type="ChEBI" id="CHEBI:30879"/>
        <dbReference type="ChEBI" id="CHEBI:35924"/>
        <dbReference type="ChEBI" id="CHEBI:50058"/>
        <dbReference type="EC" id="1.11.1.24"/>
    </reaction>
</comment>
<dbReference type="Gene3D" id="3.40.30.10">
    <property type="entry name" value="Glutaredoxin"/>
    <property type="match status" value="1"/>
</dbReference>
<keyword evidence="14" id="KW-1185">Reference proteome</keyword>
<dbReference type="PANTHER" id="PTHR42801">
    <property type="entry name" value="THIOREDOXIN-DEPENDENT PEROXIDE REDUCTASE"/>
    <property type="match status" value="1"/>
</dbReference>
<evidence type="ECO:0000256" key="3">
    <source>
        <dbReference type="ARBA" id="ARBA00022559"/>
    </source>
</evidence>
<evidence type="ECO:0000256" key="2">
    <source>
        <dbReference type="ARBA" id="ARBA00013017"/>
    </source>
</evidence>
<evidence type="ECO:0000256" key="11">
    <source>
        <dbReference type="ARBA" id="ARBA00049091"/>
    </source>
</evidence>
<evidence type="ECO:0000256" key="4">
    <source>
        <dbReference type="ARBA" id="ARBA00022862"/>
    </source>
</evidence>
<feature type="domain" description="Thioredoxin" evidence="12">
    <location>
        <begin position="9"/>
        <end position="162"/>
    </location>
</feature>
<comment type="similarity">
    <text evidence="9">Belongs to the peroxiredoxin family. BCP/PrxQ subfamily.</text>
</comment>
<dbReference type="EC" id="1.11.1.24" evidence="2"/>
<dbReference type="InterPro" id="IPR000866">
    <property type="entry name" value="AhpC/TSA"/>
</dbReference>
<keyword evidence="5 13" id="KW-0560">Oxidoreductase</keyword>
<keyword evidence="4" id="KW-0049">Antioxidant</keyword>
<name>A0ABV4TZZ1_9BACT</name>
<evidence type="ECO:0000256" key="1">
    <source>
        <dbReference type="ARBA" id="ARBA00003330"/>
    </source>
</evidence>
<dbReference type="PANTHER" id="PTHR42801:SF4">
    <property type="entry name" value="AHPC_TSA FAMILY PROTEIN"/>
    <property type="match status" value="1"/>
</dbReference>
<comment type="function">
    <text evidence="1">Thiol-specific peroxidase that catalyzes the reduction of hydrogen peroxide and organic hydroperoxides to water and alcohols, respectively. Plays a role in cell protection against oxidative stress by detoxifying peroxides and as sensor of hydrogen peroxide-mediated signaling events.</text>
</comment>
<keyword evidence="6" id="KW-1015">Disulfide bond</keyword>
<dbReference type="Pfam" id="PF00578">
    <property type="entry name" value="AhpC-TSA"/>
    <property type="match status" value="1"/>
</dbReference>
<dbReference type="EMBL" id="JBGUBD010000001">
    <property type="protein sequence ID" value="MFA9476912.1"/>
    <property type="molecule type" value="Genomic_DNA"/>
</dbReference>
<evidence type="ECO:0000256" key="10">
    <source>
        <dbReference type="ARBA" id="ARBA00042639"/>
    </source>
</evidence>
<evidence type="ECO:0000256" key="9">
    <source>
        <dbReference type="ARBA" id="ARBA00038489"/>
    </source>
</evidence>
<evidence type="ECO:0000313" key="13">
    <source>
        <dbReference type="EMBL" id="MFA9476912.1"/>
    </source>
</evidence>
<dbReference type="GO" id="GO:0140824">
    <property type="term" value="F:thioredoxin-dependent peroxiredoxin activity"/>
    <property type="evidence" value="ECO:0007669"/>
    <property type="project" value="UniProtKB-EC"/>
</dbReference>
<dbReference type="InterPro" id="IPR050924">
    <property type="entry name" value="Peroxiredoxin_BCP/PrxQ"/>
</dbReference>
<dbReference type="InterPro" id="IPR013766">
    <property type="entry name" value="Thioredoxin_domain"/>
</dbReference>
<evidence type="ECO:0000313" key="14">
    <source>
        <dbReference type="Proteomes" id="UP001575105"/>
    </source>
</evidence>
<comment type="caution">
    <text evidence="13">The sequence shown here is derived from an EMBL/GenBank/DDBJ whole genome shotgun (WGS) entry which is preliminary data.</text>
</comment>
<sequence length="162" mass="18123">MATEPASLIDPGKTAPAFTLKDQQGNTHRLSQYKGRWVLLYFYPKDNTPGCTKQACQFRDTGDTLDARGAVVLGVSPDDEASHARFADKFSLPFPLLADHDAKLCTKYGVWQEKNMYGRKYMGVVRTTYLIDPQGKVAHRWDKVKVPGHADDVLAQLDQYTG</sequence>
<dbReference type="CDD" id="cd03017">
    <property type="entry name" value="PRX_BCP"/>
    <property type="match status" value="1"/>
</dbReference>
<dbReference type="Proteomes" id="UP001575105">
    <property type="component" value="Unassembled WGS sequence"/>
</dbReference>
<dbReference type="SUPFAM" id="SSF52833">
    <property type="entry name" value="Thioredoxin-like"/>
    <property type="match status" value="1"/>
</dbReference>
<accession>A0ABV4TZZ1</accession>
<evidence type="ECO:0000256" key="5">
    <source>
        <dbReference type="ARBA" id="ARBA00023002"/>
    </source>
</evidence>
<keyword evidence="3 13" id="KW-0575">Peroxidase</keyword>
<evidence type="ECO:0000256" key="6">
    <source>
        <dbReference type="ARBA" id="ARBA00023157"/>
    </source>
</evidence>
<keyword evidence="7" id="KW-0676">Redox-active center</keyword>
<proteinExistence type="inferred from homology"/>
<dbReference type="RefSeq" id="WP_425343837.1">
    <property type="nucleotide sequence ID" value="NZ_JBGUBD010000001.1"/>
</dbReference>
<reference evidence="13 14" key="1">
    <citation type="submission" date="2024-08" db="EMBL/GenBank/DDBJ databases">
        <title>Whole-genome sequencing of halo(alkali)philic microorganisms from hypersaline lakes.</title>
        <authorList>
            <person name="Sorokin D.Y."/>
            <person name="Merkel A.Y."/>
            <person name="Messina E."/>
            <person name="Yakimov M."/>
        </authorList>
    </citation>
    <scope>NUCLEOTIDE SEQUENCE [LARGE SCALE GENOMIC DNA]</scope>
    <source>
        <strain evidence="13 14">AB-hyl4</strain>
    </source>
</reference>
<dbReference type="PROSITE" id="PS51352">
    <property type="entry name" value="THIOREDOXIN_2"/>
    <property type="match status" value="1"/>
</dbReference>
<evidence type="ECO:0000256" key="7">
    <source>
        <dbReference type="ARBA" id="ARBA00023284"/>
    </source>
</evidence>
<evidence type="ECO:0000256" key="8">
    <source>
        <dbReference type="ARBA" id="ARBA00032824"/>
    </source>
</evidence>
<organism evidence="13 14">
    <name type="scientific">Natronomicrosphaera hydrolytica</name>
    <dbReference type="NCBI Taxonomy" id="3242702"/>
    <lineage>
        <taxon>Bacteria</taxon>
        <taxon>Pseudomonadati</taxon>
        <taxon>Planctomycetota</taxon>
        <taxon>Phycisphaerae</taxon>
        <taxon>Phycisphaerales</taxon>
        <taxon>Phycisphaeraceae</taxon>
        <taxon>Natronomicrosphaera</taxon>
    </lineage>
</organism>
<gene>
    <name evidence="13" type="primary">bcp</name>
    <name evidence="13" type="ORF">ACERK3_01265</name>
</gene>